<dbReference type="GO" id="GO:0006450">
    <property type="term" value="P:regulation of translational fidelity"/>
    <property type="evidence" value="ECO:0007669"/>
    <property type="project" value="InterPro"/>
</dbReference>
<dbReference type="STRING" id="1798371.A2W14_06765"/>
<name>A0A1F5YX43_9BACT</name>
<evidence type="ECO:0000313" key="2">
    <source>
        <dbReference type="Proteomes" id="UP000176665"/>
    </source>
</evidence>
<feature type="non-terminal residue" evidence="1">
    <location>
        <position position="86"/>
    </location>
</feature>
<evidence type="ECO:0008006" key="3">
    <source>
        <dbReference type="Google" id="ProtNLM"/>
    </source>
</evidence>
<dbReference type="Pfam" id="PF02686">
    <property type="entry name" value="GatC"/>
    <property type="match status" value="1"/>
</dbReference>
<dbReference type="EMBL" id="MFJA01000003">
    <property type="protein sequence ID" value="OGG04472.1"/>
    <property type="molecule type" value="Genomic_DNA"/>
</dbReference>
<dbReference type="Gene3D" id="1.10.20.60">
    <property type="entry name" value="Glu-tRNAGln amidotransferase C subunit, N-terminal domain"/>
    <property type="match status" value="1"/>
</dbReference>
<accession>A0A1F5YX43</accession>
<reference evidence="1 2" key="1">
    <citation type="journal article" date="2016" name="Nat. Commun.">
        <title>Thousands of microbial genomes shed light on interconnected biogeochemical processes in an aquifer system.</title>
        <authorList>
            <person name="Anantharaman K."/>
            <person name="Brown C.T."/>
            <person name="Hug L.A."/>
            <person name="Sharon I."/>
            <person name="Castelle C.J."/>
            <person name="Probst A.J."/>
            <person name="Thomas B.C."/>
            <person name="Singh A."/>
            <person name="Wilkins M.J."/>
            <person name="Karaoz U."/>
            <person name="Brodie E.L."/>
            <person name="Williams K.H."/>
            <person name="Hubbard S.S."/>
            <person name="Banfield J.F."/>
        </authorList>
    </citation>
    <scope>NUCLEOTIDE SEQUENCE [LARGE SCALE GENOMIC DNA]</scope>
</reference>
<gene>
    <name evidence="1" type="ORF">A2W14_06765</name>
</gene>
<proteinExistence type="predicted"/>
<dbReference type="InterPro" id="IPR003837">
    <property type="entry name" value="GatC"/>
</dbReference>
<dbReference type="InterPro" id="IPR036113">
    <property type="entry name" value="Asp/Glu-ADT_sf_sub_c"/>
</dbReference>
<dbReference type="AlphaFoldDB" id="A0A1F5YX43"/>
<dbReference type="Proteomes" id="UP000176665">
    <property type="component" value="Unassembled WGS sequence"/>
</dbReference>
<organism evidence="1 2">
    <name type="scientific">Candidatus Gottesmanbacteria bacterium RBG_16_37_8</name>
    <dbReference type="NCBI Taxonomy" id="1798371"/>
    <lineage>
        <taxon>Bacteria</taxon>
        <taxon>Candidatus Gottesmaniibacteriota</taxon>
    </lineage>
</organism>
<dbReference type="NCBIfam" id="TIGR00135">
    <property type="entry name" value="gatC"/>
    <property type="match status" value="1"/>
</dbReference>
<sequence>MTRLTSAIVKHIAKLANLKLSEDQLKKIVPAVSVFLDYVSKIKSLDTEDVKETSQVTRQENVFREDVVDETRMLTQEEALSNTKKK</sequence>
<dbReference type="SUPFAM" id="SSF141000">
    <property type="entry name" value="Glu-tRNAGln amidotransferase C subunit"/>
    <property type="match status" value="1"/>
</dbReference>
<evidence type="ECO:0000313" key="1">
    <source>
        <dbReference type="EMBL" id="OGG04472.1"/>
    </source>
</evidence>
<protein>
    <recommendedName>
        <fullName evidence="3">Aspartyl/glutamyl-tRNA(Asn/Gln) amidotransferase subunit C</fullName>
    </recommendedName>
</protein>
<comment type="caution">
    <text evidence="1">The sequence shown here is derived from an EMBL/GenBank/DDBJ whole genome shotgun (WGS) entry which is preliminary data.</text>
</comment>